<keyword evidence="1" id="KW-0378">Hydrolase</keyword>
<dbReference type="SFLD" id="SFLDG01144">
    <property type="entry name" value="C2.B.4:_PGP_Like"/>
    <property type="match status" value="1"/>
</dbReference>
<dbReference type="GO" id="GO:0000287">
    <property type="term" value="F:magnesium ion binding"/>
    <property type="evidence" value="ECO:0007669"/>
    <property type="project" value="TreeGrafter"/>
</dbReference>
<gene>
    <name evidence="1" type="primary">yidA_6</name>
    <name evidence="1" type="ORF">CLVI_24940</name>
</gene>
<dbReference type="PANTHER" id="PTHR10000:SF8">
    <property type="entry name" value="HAD SUPERFAMILY HYDROLASE-LIKE, TYPE 3"/>
    <property type="match status" value="1"/>
</dbReference>
<dbReference type="InterPro" id="IPR036412">
    <property type="entry name" value="HAD-like_sf"/>
</dbReference>
<evidence type="ECO:0000313" key="2">
    <source>
        <dbReference type="Proteomes" id="UP000239471"/>
    </source>
</evidence>
<dbReference type="OrthoDB" id="9781413at2"/>
<proteinExistence type="predicted"/>
<dbReference type="NCBIfam" id="TIGR00099">
    <property type="entry name" value="Cof-subfamily"/>
    <property type="match status" value="1"/>
</dbReference>
<dbReference type="SFLD" id="SFLDS00003">
    <property type="entry name" value="Haloacid_Dehalogenase"/>
    <property type="match status" value="1"/>
</dbReference>
<dbReference type="SUPFAM" id="SSF56784">
    <property type="entry name" value="HAD-like"/>
    <property type="match status" value="1"/>
</dbReference>
<dbReference type="InterPro" id="IPR000150">
    <property type="entry name" value="Cof"/>
</dbReference>
<accession>A0A2T0BCD2</accession>
<dbReference type="AlphaFoldDB" id="A0A2T0BCD2"/>
<dbReference type="RefSeq" id="WP_106060425.1">
    <property type="nucleotide sequence ID" value="NZ_PVXQ01000029.1"/>
</dbReference>
<sequence length="268" mass="29771">MYKIIAIDMDGTLLNTEKVVTDKTKAALKKAGEKGVKIVLASGRPIEGLKRYLEELDLMKEDEYVLSYNGCLVQETKTEKIICEFGLKGKDLHYFYDISCNLGVNIHAFSPKRGLITPKTSRYTEVEATINKIDINICDFASIKEDEDIIKIMLIDEPEILQKAEDAIPKELYDKYNIVKSTPYFLEIISKDAGKGVGLKALADHLNVKQEEVIAVGDAGNDLDMIEYAGLGVAMANASDDVKKIADYITADHNEDGVAKVIEKFILV</sequence>
<dbReference type="GO" id="GO:0050308">
    <property type="term" value="F:sugar-phosphatase activity"/>
    <property type="evidence" value="ECO:0007669"/>
    <property type="project" value="UniProtKB-EC"/>
</dbReference>
<dbReference type="PANTHER" id="PTHR10000">
    <property type="entry name" value="PHOSPHOSERINE PHOSPHATASE"/>
    <property type="match status" value="1"/>
</dbReference>
<organism evidence="1 2">
    <name type="scientific">Clostridium vincentii</name>
    <dbReference type="NCBI Taxonomy" id="52704"/>
    <lineage>
        <taxon>Bacteria</taxon>
        <taxon>Bacillati</taxon>
        <taxon>Bacillota</taxon>
        <taxon>Clostridia</taxon>
        <taxon>Eubacteriales</taxon>
        <taxon>Clostridiaceae</taxon>
        <taxon>Clostridium</taxon>
    </lineage>
</organism>
<reference evidence="1 2" key="1">
    <citation type="submission" date="2018-03" db="EMBL/GenBank/DDBJ databases">
        <title>Genome sequence of Clostridium vincentii DSM 10228.</title>
        <authorList>
            <person name="Poehlein A."/>
            <person name="Daniel R."/>
        </authorList>
    </citation>
    <scope>NUCLEOTIDE SEQUENCE [LARGE SCALE GENOMIC DNA]</scope>
    <source>
        <strain evidence="1 2">DSM 10228</strain>
    </source>
</reference>
<dbReference type="Gene3D" id="3.30.1240.10">
    <property type="match status" value="1"/>
</dbReference>
<dbReference type="Pfam" id="PF08282">
    <property type="entry name" value="Hydrolase_3"/>
    <property type="match status" value="1"/>
</dbReference>
<dbReference type="EC" id="3.1.3.23" evidence="1"/>
<dbReference type="PROSITE" id="PS01228">
    <property type="entry name" value="COF_1"/>
    <property type="match status" value="1"/>
</dbReference>
<evidence type="ECO:0000313" key="1">
    <source>
        <dbReference type="EMBL" id="PRR81467.1"/>
    </source>
</evidence>
<dbReference type="Gene3D" id="3.40.50.1000">
    <property type="entry name" value="HAD superfamily/HAD-like"/>
    <property type="match status" value="1"/>
</dbReference>
<comment type="caution">
    <text evidence="1">The sequence shown here is derived from an EMBL/GenBank/DDBJ whole genome shotgun (WGS) entry which is preliminary data.</text>
</comment>
<dbReference type="Proteomes" id="UP000239471">
    <property type="component" value="Unassembled WGS sequence"/>
</dbReference>
<dbReference type="EMBL" id="PVXQ01000029">
    <property type="protein sequence ID" value="PRR81467.1"/>
    <property type="molecule type" value="Genomic_DNA"/>
</dbReference>
<dbReference type="InterPro" id="IPR023214">
    <property type="entry name" value="HAD_sf"/>
</dbReference>
<dbReference type="SFLD" id="SFLDG01140">
    <property type="entry name" value="C2.B:_Phosphomannomutase_and_P"/>
    <property type="match status" value="1"/>
</dbReference>
<dbReference type="NCBIfam" id="NF007806">
    <property type="entry name" value="PRK10513.1"/>
    <property type="match status" value="1"/>
</dbReference>
<keyword evidence="2" id="KW-1185">Reference proteome</keyword>
<dbReference type="PROSITE" id="PS01229">
    <property type="entry name" value="COF_2"/>
    <property type="match status" value="1"/>
</dbReference>
<dbReference type="CDD" id="cd07516">
    <property type="entry name" value="HAD_Pase"/>
    <property type="match status" value="1"/>
</dbReference>
<protein>
    <submittedName>
        <fullName evidence="1">Sugar phosphatase YidA</fullName>
        <ecNumber evidence="1">3.1.3.23</ecNumber>
    </submittedName>
</protein>
<name>A0A2T0BCD2_9CLOT</name>
<dbReference type="NCBIfam" id="TIGR01484">
    <property type="entry name" value="HAD-SF-IIB"/>
    <property type="match status" value="1"/>
</dbReference>
<dbReference type="GO" id="GO:0005829">
    <property type="term" value="C:cytosol"/>
    <property type="evidence" value="ECO:0007669"/>
    <property type="project" value="TreeGrafter"/>
</dbReference>
<dbReference type="InterPro" id="IPR006379">
    <property type="entry name" value="HAD-SF_hydro_IIB"/>
</dbReference>